<dbReference type="Gene3D" id="3.40.50.880">
    <property type="match status" value="1"/>
</dbReference>
<dbReference type="Pfam" id="PF00117">
    <property type="entry name" value="GATase"/>
    <property type="match status" value="1"/>
</dbReference>
<dbReference type="CDD" id="cd01743">
    <property type="entry name" value="GATase1_Anthranilate_Synthase"/>
    <property type="match status" value="1"/>
</dbReference>
<evidence type="ECO:0000256" key="7">
    <source>
        <dbReference type="ARBA" id="ARBA00022962"/>
    </source>
</evidence>
<keyword evidence="7" id="KW-0315">Glutamine amidotransferase</keyword>
<evidence type="ECO:0000256" key="9">
    <source>
        <dbReference type="ARBA" id="ARBA00031904"/>
    </source>
</evidence>
<organism evidence="13 14">
    <name type="scientific">Lasallia pustulata</name>
    <dbReference type="NCBI Taxonomy" id="136370"/>
    <lineage>
        <taxon>Eukaryota</taxon>
        <taxon>Fungi</taxon>
        <taxon>Dikarya</taxon>
        <taxon>Ascomycota</taxon>
        <taxon>Pezizomycotina</taxon>
        <taxon>Lecanoromycetes</taxon>
        <taxon>OSLEUM clade</taxon>
        <taxon>Umbilicariomycetidae</taxon>
        <taxon>Umbilicariales</taxon>
        <taxon>Umbilicariaceae</taxon>
        <taxon>Lasallia</taxon>
    </lineage>
</organism>
<dbReference type="InterPro" id="IPR015890">
    <property type="entry name" value="Chorismate_C"/>
</dbReference>
<evidence type="ECO:0000256" key="2">
    <source>
        <dbReference type="ARBA" id="ARBA00005009"/>
    </source>
</evidence>
<dbReference type="InterPro" id="IPR029062">
    <property type="entry name" value="Class_I_gatase-like"/>
</dbReference>
<dbReference type="EC" id="2.6.1.85" evidence="4"/>
<keyword evidence="14" id="KW-1185">Reference proteome</keyword>
<reference evidence="14" key="1">
    <citation type="submission" date="2017-03" db="EMBL/GenBank/DDBJ databases">
        <authorList>
            <person name="Sharma R."/>
            <person name="Thines M."/>
        </authorList>
    </citation>
    <scope>NUCLEOTIDE SEQUENCE [LARGE SCALE GENOMIC DNA]</scope>
</reference>
<protein>
    <recommendedName>
        <fullName evidence="4">aminodeoxychorismate synthase</fullName>
        <ecNumber evidence="4">2.6.1.85</ecNumber>
    </recommendedName>
    <alternativeName>
        <fullName evidence="8">Para-aminobenzoate synthase</fullName>
    </alternativeName>
    <alternativeName>
        <fullName evidence="9">p-aminobenzoic acid synthase</fullName>
    </alternativeName>
</protein>
<dbReference type="InterPro" id="IPR010117">
    <property type="entry name" value="PabB_fungal"/>
</dbReference>
<dbReference type="GO" id="GO:0046654">
    <property type="term" value="P:tetrahydrofolate biosynthetic process"/>
    <property type="evidence" value="ECO:0007669"/>
    <property type="project" value="UniProtKB-UniPathway"/>
</dbReference>
<evidence type="ECO:0000256" key="6">
    <source>
        <dbReference type="ARBA" id="ARBA00022909"/>
    </source>
</evidence>
<dbReference type="InterPro" id="IPR005801">
    <property type="entry name" value="ADC_synthase"/>
</dbReference>
<dbReference type="Pfam" id="PF04715">
    <property type="entry name" value="Anth_synt_I_N"/>
    <property type="match status" value="1"/>
</dbReference>
<comment type="similarity">
    <text evidence="3">In the C-terminal section; belongs to the anthranilate synthase component I family.</text>
</comment>
<evidence type="ECO:0000259" key="12">
    <source>
        <dbReference type="Pfam" id="PF04715"/>
    </source>
</evidence>
<dbReference type="Proteomes" id="UP000192927">
    <property type="component" value="Unassembled WGS sequence"/>
</dbReference>
<dbReference type="Pfam" id="PF00425">
    <property type="entry name" value="Chorismate_bind"/>
    <property type="match status" value="1"/>
</dbReference>
<proteinExistence type="inferred from homology"/>
<dbReference type="UniPathway" id="UPA00077">
    <property type="reaction ID" value="UER00149"/>
</dbReference>
<dbReference type="GO" id="GO:0046656">
    <property type="term" value="P:folic acid biosynthetic process"/>
    <property type="evidence" value="ECO:0007669"/>
    <property type="project" value="UniProtKB-KW"/>
</dbReference>
<evidence type="ECO:0000259" key="10">
    <source>
        <dbReference type="Pfam" id="PF00117"/>
    </source>
</evidence>
<dbReference type="PRINTS" id="PR00097">
    <property type="entry name" value="ANTSNTHASEII"/>
</dbReference>
<dbReference type="PRINTS" id="PR00099">
    <property type="entry name" value="CPSGATASE"/>
</dbReference>
<name>A0A1W5D745_9LECA</name>
<dbReference type="PANTHER" id="PTHR11236">
    <property type="entry name" value="AMINOBENZOATE/ANTHRANILATE SYNTHASE"/>
    <property type="match status" value="1"/>
</dbReference>
<dbReference type="InterPro" id="IPR006221">
    <property type="entry name" value="TrpG/PapA_dom"/>
</dbReference>
<dbReference type="GO" id="GO:0005737">
    <property type="term" value="C:cytoplasm"/>
    <property type="evidence" value="ECO:0007669"/>
    <property type="project" value="TreeGrafter"/>
</dbReference>
<evidence type="ECO:0000256" key="1">
    <source>
        <dbReference type="ARBA" id="ARBA00001000"/>
    </source>
</evidence>
<evidence type="ECO:0000256" key="4">
    <source>
        <dbReference type="ARBA" id="ARBA00013139"/>
    </source>
</evidence>
<dbReference type="EMBL" id="FWEW01003046">
    <property type="protein sequence ID" value="SLM38861.1"/>
    <property type="molecule type" value="Genomic_DNA"/>
</dbReference>
<dbReference type="PANTHER" id="PTHR11236:SF18">
    <property type="entry name" value="AMINODEOXYCHORISMATE SYNTHASE"/>
    <property type="match status" value="1"/>
</dbReference>
<dbReference type="GO" id="GO:0046820">
    <property type="term" value="F:4-amino-4-deoxychorismate synthase activity"/>
    <property type="evidence" value="ECO:0007669"/>
    <property type="project" value="UniProtKB-EC"/>
</dbReference>
<dbReference type="Gene3D" id="3.60.120.10">
    <property type="entry name" value="Anthranilate synthase"/>
    <property type="match status" value="1"/>
</dbReference>
<dbReference type="InterPro" id="IPR006805">
    <property type="entry name" value="Anth_synth_I_N"/>
</dbReference>
<evidence type="ECO:0000256" key="8">
    <source>
        <dbReference type="ARBA" id="ARBA00031329"/>
    </source>
</evidence>
<comment type="pathway">
    <text evidence="2">Cofactor biosynthesis; tetrahydrofolate biosynthesis; 4-aminobenzoate from chorismate: step 1/2.</text>
</comment>
<evidence type="ECO:0000259" key="11">
    <source>
        <dbReference type="Pfam" id="PF00425"/>
    </source>
</evidence>
<dbReference type="InterPro" id="IPR019999">
    <property type="entry name" value="Anth_synth_I-like"/>
</dbReference>
<evidence type="ECO:0000313" key="13">
    <source>
        <dbReference type="EMBL" id="SLM38861.1"/>
    </source>
</evidence>
<dbReference type="PROSITE" id="PS51273">
    <property type="entry name" value="GATASE_TYPE_1"/>
    <property type="match status" value="1"/>
</dbReference>
<evidence type="ECO:0000256" key="5">
    <source>
        <dbReference type="ARBA" id="ARBA00022679"/>
    </source>
</evidence>
<dbReference type="AlphaFoldDB" id="A0A1W5D745"/>
<accession>A0A1W5D745</accession>
<dbReference type="GO" id="GO:0000162">
    <property type="term" value="P:L-tryptophan biosynthetic process"/>
    <property type="evidence" value="ECO:0007669"/>
    <property type="project" value="TreeGrafter"/>
</dbReference>
<evidence type="ECO:0000256" key="3">
    <source>
        <dbReference type="ARBA" id="ARBA00005970"/>
    </source>
</evidence>
<keyword evidence="5" id="KW-0808">Transferase</keyword>
<dbReference type="InterPro" id="IPR017926">
    <property type="entry name" value="GATASE"/>
</dbReference>
<dbReference type="NCBIfam" id="TIGR01823">
    <property type="entry name" value="PabB-fungal"/>
    <property type="match status" value="1"/>
</dbReference>
<dbReference type="GO" id="GO:0008153">
    <property type="term" value="P:4-aminobenzoate biosynthetic process"/>
    <property type="evidence" value="ECO:0007669"/>
    <property type="project" value="TreeGrafter"/>
</dbReference>
<evidence type="ECO:0000313" key="14">
    <source>
        <dbReference type="Proteomes" id="UP000192927"/>
    </source>
</evidence>
<feature type="domain" description="Chorismate-utilising enzyme C-terminal" evidence="11">
    <location>
        <begin position="610"/>
        <end position="855"/>
    </location>
</feature>
<feature type="domain" description="Anthranilate synthase component I N-terminal" evidence="12">
    <location>
        <begin position="351"/>
        <end position="482"/>
    </location>
</feature>
<feature type="domain" description="Glutamine amidotransferase" evidence="10">
    <location>
        <begin position="15"/>
        <end position="153"/>
    </location>
</feature>
<keyword evidence="6" id="KW-0289">Folate biosynthesis</keyword>
<comment type="catalytic activity">
    <reaction evidence="1">
        <text>chorismate + L-glutamine = 4-amino-4-deoxychorismate + L-glutamate</text>
        <dbReference type="Rhea" id="RHEA:11672"/>
        <dbReference type="ChEBI" id="CHEBI:29748"/>
        <dbReference type="ChEBI" id="CHEBI:29985"/>
        <dbReference type="ChEBI" id="CHEBI:58359"/>
        <dbReference type="ChEBI" id="CHEBI:58406"/>
        <dbReference type="EC" id="2.6.1.85"/>
    </reaction>
</comment>
<dbReference type="SUPFAM" id="SSF56322">
    <property type="entry name" value="ADC synthase"/>
    <property type="match status" value="1"/>
</dbReference>
<dbReference type="SUPFAM" id="SSF52317">
    <property type="entry name" value="Class I glutamine amidotransferase-like"/>
    <property type="match status" value="1"/>
</dbReference>
<sequence>MASTDLALGRPRILFIDAYDSFANNIIALLKTKLEEFVEIEVTVIRIDAYIPDFLNFLKGFDAVVAGPGPGDPRDAKDVGWMRQLWSLQGADLLPVLGICLGFQSLVLAFGGMVDQLPDPRHGIETYIGHNNSHIFYGLDEIRAVQYHSFHASLHHVMPQEPVDMFPDYLFQSTIYCPDLLPLAWDTTHNQWAAGYGRNPRFILMAVSHADWKKPFCGIQFHPESVSSSEQAQRVVKHWWLMAKHWIQECGANRERAAQLKAHENFCATQEMLRGMLRPEPDLQILHEDYDHPLLNRSPSRVKCLTKTISGTARVLSVPAICDLLGIHAGDCIVLDSEVKAMQDAATEGQGANTGTHSIIGIIEPDTTRIEYQVGNSLVYLRKNGVLSCKDLAPHGGSIFTFLKNFMAYHKLQAREADLLPVPFRGGLMGYITYEGCLETIGVNGIYEWYPTEPPSHPRPDVCFAFVARSIVVDHRSNNIYIQSIKTMDQEWLNYVHGMLMQSYLPSPHCTELMQAYGVSGTEQQHRDKINQYVSLMNKNNDPRRLYEAYESRMLASQREILRGLSYELCVTDQATLIMPSLKDSSVYQPCAERHPARFGRSRWDASPVDWSVYLRLRKINAAPFSAYVRLGPLTLLSTSPERFMSWDRPHVGFDKDGTYAVVQNCQFRPIKGTVRKSYPDGTQVTLEEATRKLATQKERAENLMIVDLIRHDLHGVVGAGNVNVSQLMAVEEYATVYQLVSVVEGKLFSTKAPGKTGIDVLAASLPPGSMTGAPKLRSCQLLKRFDGNPPRSVYSGVLGYMCVSGGGDFSVVIRSMFKWDGDVGAGMDAWHVGAGGAITSLSTPWAEWEEFKVKLQSTLDVFQEAYEMREQVPRDEEREAARAAYEERKLEADVLAAVQNWMRIREEVEAAGRELREGLDEWEVR</sequence>